<dbReference type="Pfam" id="PF10107">
    <property type="entry name" value="Endonuc_Holl"/>
    <property type="match status" value="1"/>
</dbReference>
<dbReference type="Proteomes" id="UP000763484">
    <property type="component" value="Unassembled WGS sequence"/>
</dbReference>
<evidence type="ECO:0000313" key="6">
    <source>
        <dbReference type="Proteomes" id="UP000763484"/>
    </source>
</evidence>
<proteinExistence type="predicted"/>
<organism evidence="4 5">
    <name type="scientific">Candidatus Acidifodinimicrobium mancum</name>
    <dbReference type="NCBI Taxonomy" id="2898728"/>
    <lineage>
        <taxon>Archaea</taxon>
        <taxon>Candidatus Parvarchaeota</taxon>
        <taxon>Candidatus Acidifodinimicrobiaceae</taxon>
        <taxon>Candidatus Acidifodinimicrobium</taxon>
    </lineage>
</organism>
<dbReference type="InterPro" id="IPR019287">
    <property type="entry name" value="Hday_junct_resolvase-rel_dom"/>
</dbReference>
<feature type="domain" description="Holliday junction resolvase-related" evidence="2">
    <location>
        <begin position="28"/>
        <end position="142"/>
    </location>
</feature>
<sequence>MEVFYLGLIIGIAISLILAFIIYLYLLRRTASKLFESWKEKEMRKELDEALQKQRYVVKGQLSEQLFPVIYNKITDISDARFLGNPVDYIVFDGLSKSVSEGKGEVKIKFMEVKTGNSRLNNSERFVKDAVDNKRIEWEEVRLDRSG</sequence>
<accession>A0A8T3UXY3</accession>
<keyword evidence="1" id="KW-0472">Membrane</keyword>
<reference evidence="5 6" key="1">
    <citation type="submission" date="2020-09" db="EMBL/GenBank/DDBJ databases">
        <title>Genomic characterization of a novel Parvarchaeota family in acid mine drainage sediments.</title>
        <authorList>
            <person name="Luo Z.-H."/>
        </authorList>
    </citation>
    <scope>NUCLEOTIDE SEQUENCE [LARGE SCALE GENOMIC DNA]</scope>
    <source>
        <strain evidence="4">MAS1_bins.189</strain>
        <strain evidence="3">TL1-5_bins.178</strain>
    </source>
</reference>
<keyword evidence="1" id="KW-0812">Transmembrane</keyword>
<evidence type="ECO:0000313" key="4">
    <source>
        <dbReference type="EMBL" id="MBE5728307.1"/>
    </source>
</evidence>
<dbReference type="AlphaFoldDB" id="A0A8T3UXY3"/>
<dbReference type="EMBL" id="JADFAQ010000019">
    <property type="protein sequence ID" value="MBE5728026.1"/>
    <property type="molecule type" value="Genomic_DNA"/>
</dbReference>
<protein>
    <recommendedName>
        <fullName evidence="2">Holliday junction resolvase-related domain-containing protein</fullName>
    </recommendedName>
</protein>
<evidence type="ECO:0000313" key="5">
    <source>
        <dbReference type="Proteomes" id="UP000718571"/>
    </source>
</evidence>
<gene>
    <name evidence="3" type="ORF">IHE50_01250</name>
    <name evidence="4" type="ORF">IHE51_00395</name>
</gene>
<dbReference type="Proteomes" id="UP000718571">
    <property type="component" value="Unassembled WGS sequence"/>
</dbReference>
<dbReference type="EMBL" id="JADFAR010000005">
    <property type="protein sequence ID" value="MBE5728307.1"/>
    <property type="molecule type" value="Genomic_DNA"/>
</dbReference>
<comment type="caution">
    <text evidence="4">The sequence shown here is derived from an EMBL/GenBank/DDBJ whole genome shotgun (WGS) entry which is preliminary data.</text>
</comment>
<evidence type="ECO:0000313" key="3">
    <source>
        <dbReference type="EMBL" id="MBE5728026.1"/>
    </source>
</evidence>
<name>A0A8T3UXY3_9ARCH</name>
<feature type="transmembrane region" description="Helical" evidence="1">
    <location>
        <begin position="6"/>
        <end position="27"/>
    </location>
</feature>
<keyword evidence="1" id="KW-1133">Transmembrane helix</keyword>
<evidence type="ECO:0000256" key="1">
    <source>
        <dbReference type="SAM" id="Phobius"/>
    </source>
</evidence>
<evidence type="ECO:0000259" key="2">
    <source>
        <dbReference type="Pfam" id="PF10107"/>
    </source>
</evidence>